<feature type="DNA-binding region" description="H-T-H motif" evidence="2">
    <location>
        <begin position="28"/>
        <end position="47"/>
    </location>
</feature>
<dbReference type="Pfam" id="PF17926">
    <property type="entry name" value="TetR_C_21"/>
    <property type="match status" value="1"/>
</dbReference>
<accession>A0A9X1YG09</accession>
<reference evidence="4" key="1">
    <citation type="submission" date="2021-11" db="EMBL/GenBank/DDBJ databases">
        <title>BS-T2-15 a new species belonging to the Comamonadaceae family isolated from the soil of a French oak forest.</title>
        <authorList>
            <person name="Mieszkin S."/>
            <person name="Alain K."/>
        </authorList>
    </citation>
    <scope>NUCLEOTIDE SEQUENCE</scope>
    <source>
        <strain evidence="4">BS-T2-15</strain>
    </source>
</reference>
<dbReference type="AlphaFoldDB" id="A0A9X1YG09"/>
<dbReference type="InterPro" id="IPR009057">
    <property type="entry name" value="Homeodomain-like_sf"/>
</dbReference>
<organism evidence="4 5">
    <name type="scientific">Scleromatobacter humisilvae</name>
    <dbReference type="NCBI Taxonomy" id="2897159"/>
    <lineage>
        <taxon>Bacteria</taxon>
        <taxon>Pseudomonadati</taxon>
        <taxon>Pseudomonadota</taxon>
        <taxon>Betaproteobacteria</taxon>
        <taxon>Burkholderiales</taxon>
        <taxon>Sphaerotilaceae</taxon>
        <taxon>Scleromatobacter</taxon>
    </lineage>
</organism>
<sequence length="182" mass="20051">MRDAEATRRRLLEAGAAEFAQYGIAGARVDRIADAAGCNKQSIYAHFGSKDGLFDAVFDAMVTQVVSNVPFDPSDLPTYASQTFDWSQAHPEMLRLTTWQQLERGGISEMVGFAAEVNTEKTERLRRAQEAGKVTRAIPAKHLLTLIYQLATVQLDRTRMNPGEAASIRSALVEAVRRLVAP</sequence>
<dbReference type="InterPro" id="IPR036271">
    <property type="entry name" value="Tet_transcr_reg_TetR-rel_C_sf"/>
</dbReference>
<evidence type="ECO:0000256" key="1">
    <source>
        <dbReference type="ARBA" id="ARBA00023125"/>
    </source>
</evidence>
<evidence type="ECO:0000313" key="4">
    <source>
        <dbReference type="EMBL" id="MCK9685664.1"/>
    </source>
</evidence>
<proteinExistence type="predicted"/>
<dbReference type="Proteomes" id="UP001139353">
    <property type="component" value="Unassembled WGS sequence"/>
</dbReference>
<dbReference type="Pfam" id="PF00440">
    <property type="entry name" value="TetR_N"/>
    <property type="match status" value="1"/>
</dbReference>
<evidence type="ECO:0000313" key="5">
    <source>
        <dbReference type="Proteomes" id="UP001139353"/>
    </source>
</evidence>
<evidence type="ECO:0000259" key="3">
    <source>
        <dbReference type="PROSITE" id="PS50977"/>
    </source>
</evidence>
<comment type="caution">
    <text evidence="4">The sequence shown here is derived from an EMBL/GenBank/DDBJ whole genome shotgun (WGS) entry which is preliminary data.</text>
</comment>
<dbReference type="PANTHER" id="PTHR30328">
    <property type="entry name" value="TRANSCRIPTIONAL REPRESSOR"/>
    <property type="match status" value="1"/>
</dbReference>
<dbReference type="PANTHER" id="PTHR30328:SF54">
    <property type="entry name" value="HTH-TYPE TRANSCRIPTIONAL REPRESSOR SCO4008"/>
    <property type="match status" value="1"/>
</dbReference>
<dbReference type="Gene3D" id="1.10.357.10">
    <property type="entry name" value="Tetracycline Repressor, domain 2"/>
    <property type="match status" value="1"/>
</dbReference>
<dbReference type="SUPFAM" id="SSF46689">
    <property type="entry name" value="Homeodomain-like"/>
    <property type="match status" value="1"/>
</dbReference>
<dbReference type="RefSeq" id="WP_275681661.1">
    <property type="nucleotide sequence ID" value="NZ_JAJLJH010000001.1"/>
</dbReference>
<dbReference type="SUPFAM" id="SSF48498">
    <property type="entry name" value="Tetracyclin repressor-like, C-terminal domain"/>
    <property type="match status" value="1"/>
</dbReference>
<protein>
    <submittedName>
        <fullName evidence="4">TetR family transcriptional regulator</fullName>
    </submittedName>
</protein>
<dbReference type="GO" id="GO:0003677">
    <property type="term" value="F:DNA binding"/>
    <property type="evidence" value="ECO:0007669"/>
    <property type="project" value="UniProtKB-UniRule"/>
</dbReference>
<dbReference type="InterPro" id="IPR001647">
    <property type="entry name" value="HTH_TetR"/>
</dbReference>
<dbReference type="PRINTS" id="PR00455">
    <property type="entry name" value="HTHTETR"/>
</dbReference>
<gene>
    <name evidence="4" type="ORF">LPC04_08075</name>
</gene>
<keyword evidence="1 2" id="KW-0238">DNA-binding</keyword>
<dbReference type="PROSITE" id="PS50977">
    <property type="entry name" value="HTH_TETR_2"/>
    <property type="match status" value="1"/>
</dbReference>
<feature type="domain" description="HTH tetR-type" evidence="3">
    <location>
        <begin position="5"/>
        <end position="65"/>
    </location>
</feature>
<dbReference type="InterPro" id="IPR041467">
    <property type="entry name" value="Sco4008_C"/>
</dbReference>
<dbReference type="InterPro" id="IPR050109">
    <property type="entry name" value="HTH-type_TetR-like_transc_reg"/>
</dbReference>
<dbReference type="EMBL" id="JAJLJH010000001">
    <property type="protein sequence ID" value="MCK9685664.1"/>
    <property type="molecule type" value="Genomic_DNA"/>
</dbReference>
<evidence type="ECO:0000256" key="2">
    <source>
        <dbReference type="PROSITE-ProRule" id="PRU00335"/>
    </source>
</evidence>
<keyword evidence="5" id="KW-1185">Reference proteome</keyword>
<name>A0A9X1YG09_9BURK</name>